<evidence type="ECO:0000256" key="1">
    <source>
        <dbReference type="ARBA" id="ARBA00010574"/>
    </source>
</evidence>
<dbReference type="GO" id="GO:0090071">
    <property type="term" value="P:negative regulation of ribosome biogenesis"/>
    <property type="evidence" value="ECO:0007669"/>
    <property type="project" value="UniProtKB-UniRule"/>
</dbReference>
<accession>A0A7C3KD06</accession>
<keyword evidence="2" id="KW-0810">Translation regulation</keyword>
<keyword evidence="2" id="KW-0963">Cytoplasm</keyword>
<reference evidence="3" key="1">
    <citation type="journal article" date="2020" name="mSystems">
        <title>Genome- and Community-Level Interaction Insights into Carbon Utilization and Element Cycling Functions of Hydrothermarchaeota in Hydrothermal Sediment.</title>
        <authorList>
            <person name="Zhou Z."/>
            <person name="Liu Y."/>
            <person name="Xu W."/>
            <person name="Pan J."/>
            <person name="Luo Z.H."/>
            <person name="Li M."/>
        </authorList>
    </citation>
    <scope>NUCLEOTIDE SEQUENCE [LARGE SCALE GENOMIC DNA]</scope>
    <source>
        <strain evidence="3">SpSt-418</strain>
    </source>
</reference>
<comment type="similarity">
    <text evidence="1 2">Belongs to the Iojap/RsfS family.</text>
</comment>
<dbReference type="GO" id="GO:0043023">
    <property type="term" value="F:ribosomal large subunit binding"/>
    <property type="evidence" value="ECO:0007669"/>
    <property type="project" value="TreeGrafter"/>
</dbReference>
<dbReference type="InterPro" id="IPR004394">
    <property type="entry name" value="Iojap/RsfS/C7orf30"/>
</dbReference>
<dbReference type="EMBL" id="DSRU01000049">
    <property type="protein sequence ID" value="HFM96947.1"/>
    <property type="molecule type" value="Genomic_DNA"/>
</dbReference>
<proteinExistence type="inferred from homology"/>
<gene>
    <name evidence="2 3" type="primary">rsfS</name>
    <name evidence="3" type="ORF">ENR64_04120</name>
</gene>
<sequence>MTYSSNLASRATTSQSVEADSLNLEDPTLQLVQQIVIAADERKGGDIAILEVTEVSTLADYFVLVTGFSRVQVRAIARAIEDQVKETLQCQPRRLEGLQESTWILMDFGDVVVHIQMPQEREFYNLEAFWGHAKRFPPEVFVSAA</sequence>
<dbReference type="PANTHER" id="PTHR21043">
    <property type="entry name" value="IOJAP SUPERFAMILY ORTHOLOG"/>
    <property type="match status" value="1"/>
</dbReference>
<organism evidence="3">
    <name type="scientific">Oscillatoriales cyanobacterium SpSt-418</name>
    <dbReference type="NCBI Taxonomy" id="2282169"/>
    <lineage>
        <taxon>Bacteria</taxon>
        <taxon>Bacillati</taxon>
        <taxon>Cyanobacteriota</taxon>
        <taxon>Cyanophyceae</taxon>
        <taxon>Oscillatoriophycideae</taxon>
        <taxon>Oscillatoriales</taxon>
    </lineage>
</organism>
<dbReference type="GO" id="GO:0042256">
    <property type="term" value="P:cytosolic ribosome assembly"/>
    <property type="evidence" value="ECO:0007669"/>
    <property type="project" value="UniProtKB-UniRule"/>
</dbReference>
<dbReference type="Gene3D" id="3.30.460.10">
    <property type="entry name" value="Beta Polymerase, domain 2"/>
    <property type="match status" value="1"/>
</dbReference>
<comment type="function">
    <text evidence="2">Functions as a ribosomal silencing factor. Interacts with ribosomal protein uL14 (rplN), blocking formation of intersubunit bridge B8. Prevents association of the 30S and 50S ribosomal subunits and the formation of functional ribosomes, thus repressing translation.</text>
</comment>
<comment type="subunit">
    <text evidence="2">Interacts with ribosomal protein uL14 (rplN).</text>
</comment>
<protein>
    <recommendedName>
        <fullName evidence="2">Ribosomal silencing factor RsfS</fullName>
    </recommendedName>
</protein>
<dbReference type="Pfam" id="PF02410">
    <property type="entry name" value="RsfS"/>
    <property type="match status" value="1"/>
</dbReference>
<dbReference type="NCBIfam" id="TIGR00090">
    <property type="entry name" value="rsfS_iojap_ybeB"/>
    <property type="match status" value="1"/>
</dbReference>
<comment type="subcellular location">
    <subcellularLocation>
        <location evidence="2">Cytoplasm</location>
    </subcellularLocation>
</comment>
<dbReference type="HAMAP" id="MF_01477">
    <property type="entry name" value="Iojap_RsfS"/>
    <property type="match status" value="1"/>
</dbReference>
<comment type="caution">
    <text evidence="3">The sequence shown here is derived from an EMBL/GenBank/DDBJ whole genome shotgun (WGS) entry which is preliminary data.</text>
</comment>
<dbReference type="GO" id="GO:0017148">
    <property type="term" value="P:negative regulation of translation"/>
    <property type="evidence" value="ECO:0007669"/>
    <property type="project" value="UniProtKB-UniRule"/>
</dbReference>
<name>A0A7C3KD06_9CYAN</name>
<dbReference type="SUPFAM" id="SSF81301">
    <property type="entry name" value="Nucleotidyltransferase"/>
    <property type="match status" value="1"/>
</dbReference>
<dbReference type="GO" id="GO:0005737">
    <property type="term" value="C:cytoplasm"/>
    <property type="evidence" value="ECO:0007669"/>
    <property type="project" value="UniProtKB-SubCell"/>
</dbReference>
<dbReference type="PANTHER" id="PTHR21043:SF0">
    <property type="entry name" value="MITOCHONDRIAL ASSEMBLY OF RIBOSOMAL LARGE SUBUNIT PROTEIN 1"/>
    <property type="match status" value="1"/>
</dbReference>
<keyword evidence="2" id="KW-0678">Repressor</keyword>
<evidence type="ECO:0000313" key="3">
    <source>
        <dbReference type="EMBL" id="HFM96947.1"/>
    </source>
</evidence>
<evidence type="ECO:0000256" key="2">
    <source>
        <dbReference type="HAMAP-Rule" id="MF_01477"/>
    </source>
</evidence>
<dbReference type="InterPro" id="IPR043519">
    <property type="entry name" value="NT_sf"/>
</dbReference>
<dbReference type="AlphaFoldDB" id="A0A7C3KD06"/>